<accession>A0A346NRP0</accession>
<feature type="coiled-coil region" evidence="1">
    <location>
        <begin position="112"/>
        <end position="174"/>
    </location>
</feature>
<keyword evidence="5" id="KW-1185">Reference proteome</keyword>
<dbReference type="EMBL" id="CP031769">
    <property type="protein sequence ID" value="AXR08197.1"/>
    <property type="molecule type" value="Genomic_DNA"/>
</dbReference>
<feature type="region of interest" description="Disordered" evidence="2">
    <location>
        <begin position="1"/>
        <end position="66"/>
    </location>
</feature>
<feature type="transmembrane region" description="Helical" evidence="3">
    <location>
        <begin position="72"/>
        <end position="94"/>
    </location>
</feature>
<dbReference type="Pfam" id="PF04375">
    <property type="entry name" value="HemX"/>
    <property type="match status" value="1"/>
</dbReference>
<dbReference type="KEGG" id="salm:D0Y50_18665"/>
<name>A0A346NRP0_9ALTE</name>
<dbReference type="PANTHER" id="PTHR38043">
    <property type="entry name" value="PROTEIN HEMX"/>
    <property type="match status" value="1"/>
</dbReference>
<dbReference type="Proteomes" id="UP000262073">
    <property type="component" value="Chromosome"/>
</dbReference>
<keyword evidence="3" id="KW-1133">Transmembrane helix</keyword>
<keyword evidence="1" id="KW-0175">Coiled coil</keyword>
<proteinExistence type="predicted"/>
<sequence length="415" mass="46157">MADNKHQTQGNSTPGNKSGTPAPETKPATASTPVPDDKPTAKTKPTATPPTGGRSGAAKSTRRNPRSSTKGLWLVVIIIFLLVLALAGAGYWYWQQQGAQRAQINAQLNEHQQAQLDRLKTVEQQNRELQQQLAQLDESRQQLTSVVEQLSSKTQQIQRQSQQALAELDNIEGKRPSDWLLAEADYLVRMAGRKVWLEKDIRTATMLLQNADTRLSELADPSVIPVRELLAKDIQTLRQINPVSRTSVALAVSGMLAQVDNLPLDTFEQPGGEQSSELSDSIDEWQQNLKQVWRNIVDDFISVSRTDTPIEPVMSQQQQWLNREQLKLQLMQAQSAAVGAQQTLYEQSLQNALKQLINNYDIEDAAVKGFVDSVQNLLETDVSQQLPESLQSTQPLQRLLEQRVQGAFGQGDRAS</sequence>
<feature type="compositionally biased region" description="Polar residues" evidence="2">
    <location>
        <begin position="7"/>
        <end position="19"/>
    </location>
</feature>
<dbReference type="PANTHER" id="PTHR38043:SF1">
    <property type="entry name" value="PROTEIN HEMX"/>
    <property type="match status" value="1"/>
</dbReference>
<keyword evidence="3" id="KW-0472">Membrane</keyword>
<dbReference type="RefSeq" id="WP_117318405.1">
    <property type="nucleotide sequence ID" value="NZ_CP031769.1"/>
</dbReference>
<evidence type="ECO:0000313" key="5">
    <source>
        <dbReference type="Proteomes" id="UP000262073"/>
    </source>
</evidence>
<evidence type="ECO:0000313" key="4">
    <source>
        <dbReference type="EMBL" id="AXR08197.1"/>
    </source>
</evidence>
<evidence type="ECO:0000256" key="1">
    <source>
        <dbReference type="SAM" id="Coils"/>
    </source>
</evidence>
<gene>
    <name evidence="4" type="ORF">D0Y50_18665</name>
</gene>
<dbReference type="InterPro" id="IPR007470">
    <property type="entry name" value="HemX"/>
</dbReference>
<dbReference type="OrthoDB" id="5739852at2"/>
<protein>
    <submittedName>
        <fullName evidence="4">Heme biosynthesis operon protein HemX</fullName>
    </submittedName>
</protein>
<organism evidence="4 5">
    <name type="scientific">Salinimonas sediminis</name>
    <dbReference type="NCBI Taxonomy" id="2303538"/>
    <lineage>
        <taxon>Bacteria</taxon>
        <taxon>Pseudomonadati</taxon>
        <taxon>Pseudomonadota</taxon>
        <taxon>Gammaproteobacteria</taxon>
        <taxon>Alteromonadales</taxon>
        <taxon>Alteromonadaceae</taxon>
        <taxon>Alteromonas/Salinimonas group</taxon>
        <taxon>Salinimonas</taxon>
    </lineage>
</organism>
<evidence type="ECO:0000256" key="3">
    <source>
        <dbReference type="SAM" id="Phobius"/>
    </source>
</evidence>
<evidence type="ECO:0000256" key="2">
    <source>
        <dbReference type="SAM" id="MobiDB-lite"/>
    </source>
</evidence>
<feature type="compositionally biased region" description="Low complexity" evidence="2">
    <location>
        <begin position="42"/>
        <end position="51"/>
    </location>
</feature>
<keyword evidence="3" id="KW-0812">Transmembrane</keyword>
<dbReference type="AlphaFoldDB" id="A0A346NRP0"/>
<reference evidence="4 5" key="1">
    <citation type="submission" date="2018-08" db="EMBL/GenBank/DDBJ databases">
        <title>Salinimonas sediminis sp. nov., a piezophilic bacterium isolated from a deep-sea sediment sample from the New Britain Trench.</title>
        <authorList>
            <person name="Cao J."/>
        </authorList>
    </citation>
    <scope>NUCLEOTIDE SEQUENCE [LARGE SCALE GENOMIC DNA]</scope>
    <source>
        <strain evidence="4 5">N102</strain>
    </source>
</reference>